<proteinExistence type="predicted"/>
<dbReference type="PaxDb" id="3055-EDP08491"/>
<feature type="region of interest" description="Disordered" evidence="1">
    <location>
        <begin position="150"/>
        <end position="229"/>
    </location>
</feature>
<evidence type="ECO:0000313" key="3">
    <source>
        <dbReference type="Proteomes" id="UP000006906"/>
    </source>
</evidence>
<dbReference type="KEGG" id="cre:CHLRE_06g269000v5"/>
<feature type="compositionally biased region" description="Low complexity" evidence="1">
    <location>
        <begin position="191"/>
        <end position="223"/>
    </location>
</feature>
<dbReference type="InParanoid" id="A0A2K3DN77"/>
<protein>
    <submittedName>
        <fullName evidence="2">Uncharacterized protein</fullName>
    </submittedName>
</protein>
<keyword evidence="3" id="KW-1185">Reference proteome</keyword>
<feature type="compositionally biased region" description="Low complexity" evidence="1">
    <location>
        <begin position="151"/>
        <end position="165"/>
    </location>
</feature>
<dbReference type="InterPro" id="IPR012663">
    <property type="entry name" value="CHP02450_Tryp"/>
</dbReference>
<dbReference type="OrthoDB" id="2946at2759"/>
<reference evidence="2 3" key="1">
    <citation type="journal article" date="2007" name="Science">
        <title>The Chlamydomonas genome reveals the evolution of key animal and plant functions.</title>
        <authorList>
            <person name="Merchant S.S."/>
            <person name="Prochnik S.E."/>
            <person name="Vallon O."/>
            <person name="Harris E.H."/>
            <person name="Karpowicz S.J."/>
            <person name="Witman G.B."/>
            <person name="Terry A."/>
            <person name="Salamov A."/>
            <person name="Fritz-Laylin L.K."/>
            <person name="Marechal-Drouard L."/>
            <person name="Marshall W.F."/>
            <person name="Qu L.H."/>
            <person name="Nelson D.R."/>
            <person name="Sanderfoot A.A."/>
            <person name="Spalding M.H."/>
            <person name="Kapitonov V.V."/>
            <person name="Ren Q."/>
            <person name="Ferris P."/>
            <person name="Lindquist E."/>
            <person name="Shapiro H."/>
            <person name="Lucas S.M."/>
            <person name="Grimwood J."/>
            <person name="Schmutz J."/>
            <person name="Cardol P."/>
            <person name="Cerutti H."/>
            <person name="Chanfreau G."/>
            <person name="Chen C.L."/>
            <person name="Cognat V."/>
            <person name="Croft M.T."/>
            <person name="Dent R."/>
            <person name="Dutcher S."/>
            <person name="Fernandez E."/>
            <person name="Fukuzawa H."/>
            <person name="Gonzalez-Ballester D."/>
            <person name="Gonzalez-Halphen D."/>
            <person name="Hallmann A."/>
            <person name="Hanikenne M."/>
            <person name="Hippler M."/>
            <person name="Inwood W."/>
            <person name="Jabbari K."/>
            <person name="Kalanon M."/>
            <person name="Kuras R."/>
            <person name="Lefebvre P.A."/>
            <person name="Lemaire S.D."/>
            <person name="Lobanov A.V."/>
            <person name="Lohr M."/>
            <person name="Manuell A."/>
            <person name="Meier I."/>
            <person name="Mets L."/>
            <person name="Mittag M."/>
            <person name="Mittelmeier T."/>
            <person name="Moroney J.V."/>
            <person name="Moseley J."/>
            <person name="Napoli C."/>
            <person name="Nedelcu A.M."/>
            <person name="Niyogi K."/>
            <person name="Novoselov S.V."/>
            <person name="Paulsen I.T."/>
            <person name="Pazour G."/>
            <person name="Purton S."/>
            <person name="Ral J.P."/>
            <person name="Riano-Pachon D.M."/>
            <person name="Riekhof W."/>
            <person name="Rymarquis L."/>
            <person name="Schroda M."/>
            <person name="Stern D."/>
            <person name="Umen J."/>
            <person name="Willows R."/>
            <person name="Wilson N."/>
            <person name="Zimmer S.L."/>
            <person name="Allmer J."/>
            <person name="Balk J."/>
            <person name="Bisova K."/>
            <person name="Chen C.J."/>
            <person name="Elias M."/>
            <person name="Gendler K."/>
            <person name="Hauser C."/>
            <person name="Lamb M.R."/>
            <person name="Ledford H."/>
            <person name="Long J.C."/>
            <person name="Minagawa J."/>
            <person name="Page M.D."/>
            <person name="Pan J."/>
            <person name="Pootakham W."/>
            <person name="Roje S."/>
            <person name="Rose A."/>
            <person name="Stahlberg E."/>
            <person name="Terauchi A.M."/>
            <person name="Yang P."/>
            <person name="Ball S."/>
            <person name="Bowler C."/>
            <person name="Dieckmann C.L."/>
            <person name="Gladyshev V.N."/>
            <person name="Green P."/>
            <person name="Jorgensen R."/>
            <person name="Mayfield S."/>
            <person name="Mueller-Roeber B."/>
            <person name="Rajamani S."/>
            <person name="Sayre R.T."/>
            <person name="Brokstein P."/>
            <person name="Dubchak I."/>
            <person name="Goodstein D."/>
            <person name="Hornick L."/>
            <person name="Huang Y.W."/>
            <person name="Jhaveri J."/>
            <person name="Luo Y."/>
            <person name="Martinez D."/>
            <person name="Ngau W.C."/>
            <person name="Otillar B."/>
            <person name="Poliakov A."/>
            <person name="Porter A."/>
            <person name="Szajkowski L."/>
            <person name="Werner G."/>
            <person name="Zhou K."/>
            <person name="Grigoriev I.V."/>
            <person name="Rokhsar D.S."/>
            <person name="Grossman A.R."/>
        </authorList>
    </citation>
    <scope>NUCLEOTIDE SEQUENCE [LARGE SCALE GENOMIC DNA]</scope>
    <source>
        <strain evidence="3">CC-503</strain>
    </source>
</reference>
<dbReference type="GeneID" id="5721882"/>
<evidence type="ECO:0000313" key="2">
    <source>
        <dbReference type="EMBL" id="PNW81985.1"/>
    </source>
</evidence>
<gene>
    <name evidence="2" type="ORF">CHLRE_06g269000v5</name>
</gene>
<name>A0A2K3DN77_CHLRE</name>
<dbReference type="RefSeq" id="XP_001696515.2">
    <property type="nucleotide sequence ID" value="XM_001696463.2"/>
</dbReference>
<organism evidence="2 3">
    <name type="scientific">Chlamydomonas reinhardtii</name>
    <name type="common">Chlamydomonas smithii</name>
    <dbReference type="NCBI Taxonomy" id="3055"/>
    <lineage>
        <taxon>Eukaryota</taxon>
        <taxon>Viridiplantae</taxon>
        <taxon>Chlorophyta</taxon>
        <taxon>core chlorophytes</taxon>
        <taxon>Chlorophyceae</taxon>
        <taxon>CS clade</taxon>
        <taxon>Chlamydomonadales</taxon>
        <taxon>Chlamydomonadaceae</taxon>
        <taxon>Chlamydomonas</taxon>
    </lineage>
</organism>
<dbReference type="Proteomes" id="UP000006906">
    <property type="component" value="Chromosome 6"/>
</dbReference>
<dbReference type="EMBL" id="CM008967">
    <property type="protein sequence ID" value="PNW81985.1"/>
    <property type="molecule type" value="Genomic_DNA"/>
</dbReference>
<dbReference type="Pfam" id="PF09493">
    <property type="entry name" value="DUF2389"/>
    <property type="match status" value="1"/>
</dbReference>
<dbReference type="NCBIfam" id="TIGR02450">
    <property type="entry name" value="TIGR02450 family Trp-rich protein"/>
    <property type="match status" value="1"/>
</dbReference>
<evidence type="ECO:0000256" key="1">
    <source>
        <dbReference type="SAM" id="MobiDB-lite"/>
    </source>
</evidence>
<sequence>MSRIVGSKWTAMQETMGWRHFRVIQCRKGSGAGMAFVQLQASCDPATQLWMNASNLKDRDLWAAGWLQKSQMEDPAGAAAAGVTCRACSGSGTTPCPVCDATGAVLRPPSGLSHPAALPTAAETAGMVGAAAEPAQADVAADGRQEEERAAVAGAAAREAAGQGQEMERGGPGSRAGSVLGRGPAGGGRNGLQRGPSPGAGGAARLAGLPQAAPAPAGRLGASDFTSGA</sequence>
<dbReference type="Gramene" id="PNW81985">
    <property type="protein sequence ID" value="PNW81985"/>
    <property type="gene ID" value="CHLRE_06g269000v5"/>
</dbReference>
<accession>A0A2K3DN77</accession>
<dbReference type="AlphaFoldDB" id="A0A2K3DN77"/>
<dbReference type="ExpressionAtlas" id="A0A2K3DN77">
    <property type="expression patterns" value="baseline"/>
</dbReference>